<comment type="caution">
    <text evidence="1">The sequence shown here is derived from an EMBL/GenBank/DDBJ whole genome shotgun (WGS) entry which is preliminary data.</text>
</comment>
<accession>G9ZT74</accession>
<dbReference type="Proteomes" id="UP000004625">
    <property type="component" value="Unassembled WGS sequence"/>
</dbReference>
<dbReference type="HOGENOM" id="CLU_2734961_0_0_9"/>
<protein>
    <submittedName>
        <fullName evidence="1">Uncharacterized protein</fullName>
    </submittedName>
</protein>
<dbReference type="AlphaFoldDB" id="G9ZT74"/>
<keyword evidence="2" id="KW-1185">Reference proteome</keyword>
<reference evidence="1 2" key="1">
    <citation type="submission" date="2011-09" db="EMBL/GenBank/DDBJ databases">
        <authorList>
            <person name="Weinstock G."/>
            <person name="Sodergren E."/>
            <person name="Clifton S."/>
            <person name="Fulton L."/>
            <person name="Fulton B."/>
            <person name="Courtney L."/>
            <person name="Fronick C."/>
            <person name="Harrison M."/>
            <person name="Strong C."/>
            <person name="Farmer C."/>
            <person name="Delahaunty K."/>
            <person name="Markovic C."/>
            <person name="Hall O."/>
            <person name="Minx P."/>
            <person name="Tomlinson C."/>
            <person name="Mitreva M."/>
            <person name="Hou S."/>
            <person name="Chen J."/>
            <person name="Wollam A."/>
            <person name="Pepin K.H."/>
            <person name="Johnson M."/>
            <person name="Bhonagiri V."/>
            <person name="Zhang X."/>
            <person name="Suruliraj S."/>
            <person name="Warren W."/>
            <person name="Chinwalla A."/>
            <person name="Mardis E.R."/>
            <person name="Wilson R.K."/>
        </authorList>
    </citation>
    <scope>NUCLEOTIDE SEQUENCE [LARGE SCALE GENOMIC DNA]</scope>
    <source>
        <strain evidence="1 2">F0439</strain>
    </source>
</reference>
<dbReference type="PATRIC" id="fig|797515.3.peg.2688"/>
<sequence length="71" mass="8293">MWPSSYAQEAEKPVIIIHNSHRSRLSAMISGTEFFNNIIEYTDPKEVIRVLNQRIQISLAAMPRTTFTKWK</sequence>
<proteinExistence type="predicted"/>
<dbReference type="STRING" id="797515.HMPREF9103_02946"/>
<dbReference type="Gene3D" id="3.40.50.450">
    <property type="match status" value="1"/>
</dbReference>
<evidence type="ECO:0000313" key="2">
    <source>
        <dbReference type="Proteomes" id="UP000004625"/>
    </source>
</evidence>
<dbReference type="EMBL" id="AGEY01000199">
    <property type="protein sequence ID" value="EHL95530.1"/>
    <property type="molecule type" value="Genomic_DNA"/>
</dbReference>
<evidence type="ECO:0000313" key="1">
    <source>
        <dbReference type="EMBL" id="EHL95530.1"/>
    </source>
</evidence>
<name>G9ZT74_9LACO</name>
<gene>
    <name evidence="1" type="ORF">HMPREF9103_02946</name>
</gene>
<organism evidence="1 2">
    <name type="scientific">Lentilactobacillus parafarraginis F0439</name>
    <dbReference type="NCBI Taxonomy" id="797515"/>
    <lineage>
        <taxon>Bacteria</taxon>
        <taxon>Bacillati</taxon>
        <taxon>Bacillota</taxon>
        <taxon>Bacilli</taxon>
        <taxon>Lactobacillales</taxon>
        <taxon>Lactobacillaceae</taxon>
        <taxon>Lentilactobacillus</taxon>
    </lineage>
</organism>